<name>F1YVX3_9PROT</name>
<dbReference type="InterPro" id="IPR045854">
    <property type="entry name" value="NO2/SO3_Rdtase_4Fe4S_sf"/>
</dbReference>
<organism evidence="8 9">
    <name type="scientific">Acetobacter pomorum DM001</name>
    <dbReference type="NCBI Taxonomy" id="945681"/>
    <lineage>
        <taxon>Bacteria</taxon>
        <taxon>Pseudomonadati</taxon>
        <taxon>Pseudomonadota</taxon>
        <taxon>Alphaproteobacteria</taxon>
        <taxon>Acetobacterales</taxon>
        <taxon>Acetobacteraceae</taxon>
        <taxon>Acetobacter</taxon>
    </lineage>
</organism>
<keyword evidence="1" id="KW-0004">4Fe-4S</keyword>
<proteinExistence type="predicted"/>
<evidence type="ECO:0000313" key="9">
    <source>
        <dbReference type="Proteomes" id="UP000018454"/>
    </source>
</evidence>
<comment type="caution">
    <text evidence="8">The sequence shown here is derived from an EMBL/GenBank/DDBJ whole genome shotgun (WGS) entry which is preliminary data.</text>
</comment>
<dbReference type="AlphaFoldDB" id="F1YVX3"/>
<dbReference type="InterPro" id="IPR005117">
    <property type="entry name" value="NiRdtase/SiRdtase_haem-b_fer"/>
</dbReference>
<reference evidence="8 9" key="1">
    <citation type="journal article" date="2011" name="Science">
        <title>Drosophila microbiome modulates host developmental and metabolic homeostasis via insulin signaling.</title>
        <authorList>
            <person name="Shin S.C."/>
            <person name="Kim S.H."/>
            <person name="You H."/>
            <person name="Kim B."/>
            <person name="Kim A.C."/>
            <person name="Lee K.A."/>
            <person name="Yoon J.H."/>
            <person name="Ryu J.H."/>
            <person name="Lee W.J."/>
        </authorList>
    </citation>
    <scope>NUCLEOTIDE SEQUENCE [LARGE SCALE GENOMIC DNA]</scope>
    <source>
        <strain evidence="8 9">DM001</strain>
    </source>
</reference>
<keyword evidence="6" id="KW-0411">Iron-sulfur</keyword>
<keyword evidence="4" id="KW-0560">Oxidoreductase</keyword>
<feature type="domain" description="Nitrite/Sulfite reductase ferredoxin-like" evidence="7">
    <location>
        <begin position="264"/>
        <end position="305"/>
    </location>
</feature>
<dbReference type="EMBL" id="AEUP01000031">
    <property type="protein sequence ID" value="EGE46966.1"/>
    <property type="molecule type" value="Genomic_DNA"/>
</dbReference>
<dbReference type="InterPro" id="IPR036136">
    <property type="entry name" value="Nit/Sulf_reduc_fer-like_dom_sf"/>
</dbReference>
<dbReference type="PANTHER" id="PTHR32439:SF9">
    <property type="entry name" value="BLR3264 PROTEIN"/>
    <property type="match status" value="1"/>
</dbReference>
<dbReference type="GO" id="GO:0016491">
    <property type="term" value="F:oxidoreductase activity"/>
    <property type="evidence" value="ECO:0007669"/>
    <property type="project" value="UniProtKB-KW"/>
</dbReference>
<keyword evidence="5" id="KW-0408">Iron</keyword>
<dbReference type="InterPro" id="IPR051329">
    <property type="entry name" value="NIR_SIR_4Fe-4S"/>
</dbReference>
<protein>
    <submittedName>
        <fullName evidence="8">Precorrin-3B synthase</fullName>
    </submittedName>
</protein>
<evidence type="ECO:0000256" key="6">
    <source>
        <dbReference type="ARBA" id="ARBA00023014"/>
    </source>
</evidence>
<dbReference type="SUPFAM" id="SSF56014">
    <property type="entry name" value="Nitrite and sulphite reductase 4Fe-4S domain-like"/>
    <property type="match status" value="1"/>
</dbReference>
<feature type="domain" description="Nitrite/Sulfite reductase ferredoxin-like" evidence="7">
    <location>
        <begin position="35"/>
        <end position="83"/>
    </location>
</feature>
<keyword evidence="2" id="KW-0349">Heme</keyword>
<evidence type="ECO:0000259" key="7">
    <source>
        <dbReference type="Pfam" id="PF03460"/>
    </source>
</evidence>
<evidence type="ECO:0000256" key="4">
    <source>
        <dbReference type="ARBA" id="ARBA00023002"/>
    </source>
</evidence>
<dbReference type="Proteomes" id="UP000018454">
    <property type="component" value="Unassembled WGS sequence"/>
</dbReference>
<dbReference type="GO" id="GO:0046872">
    <property type="term" value="F:metal ion binding"/>
    <property type="evidence" value="ECO:0007669"/>
    <property type="project" value="UniProtKB-KW"/>
</dbReference>
<dbReference type="GO" id="GO:0051539">
    <property type="term" value="F:4 iron, 4 sulfur cluster binding"/>
    <property type="evidence" value="ECO:0007669"/>
    <property type="project" value="UniProtKB-KW"/>
</dbReference>
<evidence type="ECO:0000256" key="5">
    <source>
        <dbReference type="ARBA" id="ARBA00023004"/>
    </source>
</evidence>
<evidence type="ECO:0000256" key="3">
    <source>
        <dbReference type="ARBA" id="ARBA00022723"/>
    </source>
</evidence>
<gene>
    <name evidence="8" type="primary">cobG</name>
    <name evidence="8" type="ORF">APO_2379</name>
</gene>
<sequence>MYPPQPRKEADSVTQRFTPPEVKGWCPGLFAPMQAKDGWLVRVRPPLGRITAAQAVFLAQIAEREGNGLICLTNRASLQLRGFSHNNALRFPELAVLAGLGMANPEHEKRLALLVSPLAGCDRSCAPDTLECAAALRMALCHADNLSVLPDKFGFAVDGGGLFTVGLLKADITLQANGAGLWSVVCGNQKSKAAPIQTIVELAVKLAAAFTAIPEGKRPARYPSTGKMLFQAIHQPYYPAEVTSAVVPDPALLAGSIGSALYALNAPLGILTSTMLRSCAHHARNGDGILRLTPWHSIILHGMPYAPHVADMVDTSTNPILRVSACMGNAGCAQAEGATQALAKTLVHSLGAGESLHVSGCSKGCAHPAKASWTVVAAQNGYGLIHNGTTSGPVMRFFPDDTAVEDYFIGTKPQERIMNGRV</sequence>
<dbReference type="Gene3D" id="3.30.413.10">
    <property type="entry name" value="Sulfite Reductase Hemoprotein, domain 1"/>
    <property type="match status" value="1"/>
</dbReference>
<dbReference type="Gene3D" id="3.90.480.20">
    <property type="match status" value="1"/>
</dbReference>
<keyword evidence="3" id="KW-0479">Metal-binding</keyword>
<evidence type="ECO:0000256" key="2">
    <source>
        <dbReference type="ARBA" id="ARBA00022617"/>
    </source>
</evidence>
<dbReference type="PANTHER" id="PTHR32439">
    <property type="entry name" value="FERREDOXIN--NITRITE REDUCTASE, CHLOROPLASTIC"/>
    <property type="match status" value="1"/>
</dbReference>
<evidence type="ECO:0000313" key="8">
    <source>
        <dbReference type="EMBL" id="EGE46966.1"/>
    </source>
</evidence>
<accession>F1YVX3</accession>
<dbReference type="SUPFAM" id="SSF55124">
    <property type="entry name" value="Nitrite/Sulfite reductase N-terminal domain-like"/>
    <property type="match status" value="2"/>
</dbReference>
<evidence type="ECO:0000256" key="1">
    <source>
        <dbReference type="ARBA" id="ARBA00022485"/>
    </source>
</evidence>
<dbReference type="Pfam" id="PF03460">
    <property type="entry name" value="NIR_SIR_ferr"/>
    <property type="match status" value="2"/>
</dbReference>